<gene>
    <name evidence="1" type="ORF">S01H4_52886</name>
</gene>
<protein>
    <submittedName>
        <fullName evidence="1">Uncharacterized protein</fullName>
    </submittedName>
</protein>
<organism evidence="1">
    <name type="scientific">marine sediment metagenome</name>
    <dbReference type="NCBI Taxonomy" id="412755"/>
    <lineage>
        <taxon>unclassified sequences</taxon>
        <taxon>metagenomes</taxon>
        <taxon>ecological metagenomes</taxon>
    </lineage>
</organism>
<accession>X1D4Y9</accession>
<comment type="caution">
    <text evidence="1">The sequence shown here is derived from an EMBL/GenBank/DDBJ whole genome shotgun (WGS) entry which is preliminary data.</text>
</comment>
<dbReference type="InterPro" id="IPR010985">
    <property type="entry name" value="Ribbon_hlx_hlx"/>
</dbReference>
<dbReference type="AlphaFoldDB" id="X1D4Y9"/>
<name>X1D4Y9_9ZZZZ</name>
<proteinExistence type="predicted"/>
<dbReference type="SUPFAM" id="SSF47598">
    <property type="entry name" value="Ribbon-helix-helix"/>
    <property type="match status" value="1"/>
</dbReference>
<sequence length="43" mass="5069">MKTIMIRGLQDEIHKELKKLCADKEITINDFLIALIEKEVKKK</sequence>
<evidence type="ECO:0000313" key="1">
    <source>
        <dbReference type="EMBL" id="GAH15821.1"/>
    </source>
</evidence>
<reference evidence="1" key="1">
    <citation type="journal article" date="2014" name="Front. Microbiol.">
        <title>High frequency of phylogenetically diverse reductive dehalogenase-homologous genes in deep subseafloor sedimentary metagenomes.</title>
        <authorList>
            <person name="Kawai M."/>
            <person name="Futagami T."/>
            <person name="Toyoda A."/>
            <person name="Takaki Y."/>
            <person name="Nishi S."/>
            <person name="Hori S."/>
            <person name="Arai W."/>
            <person name="Tsubouchi T."/>
            <person name="Morono Y."/>
            <person name="Uchiyama I."/>
            <person name="Ito T."/>
            <person name="Fujiyama A."/>
            <person name="Inagaki F."/>
            <person name="Takami H."/>
        </authorList>
    </citation>
    <scope>NUCLEOTIDE SEQUENCE</scope>
    <source>
        <strain evidence="1">Expedition CK06-06</strain>
    </source>
</reference>
<dbReference type="GO" id="GO:0006355">
    <property type="term" value="P:regulation of DNA-templated transcription"/>
    <property type="evidence" value="ECO:0007669"/>
    <property type="project" value="InterPro"/>
</dbReference>
<dbReference type="EMBL" id="BART01030260">
    <property type="protein sequence ID" value="GAH15821.1"/>
    <property type="molecule type" value="Genomic_DNA"/>
</dbReference>